<organism evidence="1">
    <name type="scientific">Caldisericum exile</name>
    <dbReference type="NCBI Taxonomy" id="693075"/>
    <lineage>
        <taxon>Bacteria</taxon>
        <taxon>Pseudomonadati</taxon>
        <taxon>Caldisericota/Cryosericota group</taxon>
        <taxon>Caldisericota</taxon>
        <taxon>Caldisericia</taxon>
        <taxon>Caldisericales</taxon>
        <taxon>Caldisericaceae</taxon>
        <taxon>Caldisericum</taxon>
    </lineage>
</organism>
<comment type="caution">
    <text evidence="1">The sequence shown here is derived from an EMBL/GenBank/DDBJ whole genome shotgun (WGS) entry which is preliminary data.</text>
</comment>
<evidence type="ECO:0000313" key="1">
    <source>
        <dbReference type="EMBL" id="HGW60707.1"/>
    </source>
</evidence>
<name>A0A7C4U1F4_9BACT</name>
<dbReference type="EMBL" id="DTHV01000146">
    <property type="protein sequence ID" value="HGW60707.1"/>
    <property type="molecule type" value="Genomic_DNA"/>
</dbReference>
<reference evidence="1" key="1">
    <citation type="journal article" date="2020" name="mSystems">
        <title>Genome- and Community-Level Interaction Insights into Carbon Utilization and Element Cycling Functions of Hydrothermarchaeota in Hydrothermal Sediment.</title>
        <authorList>
            <person name="Zhou Z."/>
            <person name="Liu Y."/>
            <person name="Xu W."/>
            <person name="Pan J."/>
            <person name="Luo Z.H."/>
            <person name="Li M."/>
        </authorList>
    </citation>
    <scope>NUCLEOTIDE SEQUENCE [LARGE SCALE GENOMIC DNA]</scope>
    <source>
        <strain evidence="1">SpSt-794</strain>
    </source>
</reference>
<proteinExistence type="predicted"/>
<sequence>MKGKMKNKTKLEPISSEKVAASSYGFMRDWEEKAEEVLITDEPEKKVFVNKKFASGSKFGDDCIFVRCTFGSGCNFGSECIKNLPYWDENGKHEKK</sequence>
<gene>
    <name evidence="1" type="ORF">ENV82_04690</name>
</gene>
<accession>A0A7C4U1F4</accession>
<protein>
    <submittedName>
        <fullName evidence="1">Uncharacterized protein</fullName>
    </submittedName>
</protein>
<dbReference type="AlphaFoldDB" id="A0A7C4U1F4"/>